<dbReference type="InterPro" id="IPR014710">
    <property type="entry name" value="RmlC-like_jellyroll"/>
</dbReference>
<organism evidence="2 3">
    <name type="scientific">Clostridium ganghwense</name>
    <dbReference type="NCBI Taxonomy" id="312089"/>
    <lineage>
        <taxon>Bacteria</taxon>
        <taxon>Bacillati</taxon>
        <taxon>Bacillota</taxon>
        <taxon>Clostridia</taxon>
        <taxon>Eubacteriales</taxon>
        <taxon>Clostridiaceae</taxon>
        <taxon>Clostridium</taxon>
    </lineage>
</organism>
<reference evidence="2" key="1">
    <citation type="submission" date="2022-12" db="EMBL/GenBank/DDBJ databases">
        <authorList>
            <person name="Wang J."/>
        </authorList>
    </citation>
    <scope>NUCLEOTIDE SEQUENCE</scope>
    <source>
        <strain evidence="2">HY-42-06</strain>
    </source>
</reference>
<dbReference type="Pfam" id="PF04962">
    <property type="entry name" value="KduI"/>
    <property type="match status" value="1"/>
</dbReference>
<evidence type="ECO:0000256" key="1">
    <source>
        <dbReference type="ARBA" id="ARBA00023235"/>
    </source>
</evidence>
<name>A0ABT4CQQ6_9CLOT</name>
<evidence type="ECO:0000313" key="3">
    <source>
        <dbReference type="Proteomes" id="UP001079657"/>
    </source>
</evidence>
<dbReference type="PANTHER" id="PTHR39193:SF1">
    <property type="entry name" value="5-DEOXY-GLUCURONATE ISOMERASE"/>
    <property type="match status" value="1"/>
</dbReference>
<keyword evidence="1 2" id="KW-0413">Isomerase</keyword>
<dbReference type="InterPro" id="IPR021120">
    <property type="entry name" value="KduI/IolB_isomerase"/>
</dbReference>
<proteinExistence type="predicted"/>
<dbReference type="SUPFAM" id="SSF51182">
    <property type="entry name" value="RmlC-like cupins"/>
    <property type="match status" value="1"/>
</dbReference>
<gene>
    <name evidence="2" type="ORF">OXH55_12100</name>
</gene>
<dbReference type="InterPro" id="IPR011051">
    <property type="entry name" value="RmlC_Cupin_sf"/>
</dbReference>
<sequence>MMRIRQYEEFKCGYTSITTMDEKKDNTMMDFGILRLSKSQIETDYEEEKEASYLLIKGEVTLEWGEHKETIKRESCFDENPWVLHIPKKVQVKFTGVAEDTEICVTKTTNDTEFEAKLYTKEDCRSEERGKGTMKEASTRIVRTVFDYSNAKHSNLVVGEVVDHPGKWSSYPPHYHPQPEIYFYKFNPEGGYGFSELGEDVVKVKNNDTVKILNNATHPQTTAPGYAMYYIWVIRHIDGNPYITPIFLPEHLWVNEKDAKIWPDK</sequence>
<dbReference type="PIRSF" id="PIRSF036628">
    <property type="entry name" value="IolB"/>
    <property type="match status" value="1"/>
</dbReference>
<protein>
    <submittedName>
        <fullName evidence="2">5-deoxy-glucuronate isomerase</fullName>
    </submittedName>
</protein>
<dbReference type="GO" id="GO:0016853">
    <property type="term" value="F:isomerase activity"/>
    <property type="evidence" value="ECO:0007669"/>
    <property type="project" value="UniProtKB-KW"/>
</dbReference>
<evidence type="ECO:0000313" key="2">
    <source>
        <dbReference type="EMBL" id="MCY6371382.1"/>
    </source>
</evidence>
<keyword evidence="3" id="KW-1185">Reference proteome</keyword>
<dbReference type="EMBL" id="JAPQES010000004">
    <property type="protein sequence ID" value="MCY6371382.1"/>
    <property type="molecule type" value="Genomic_DNA"/>
</dbReference>
<dbReference type="RefSeq" id="WP_268050248.1">
    <property type="nucleotide sequence ID" value="NZ_JAPQES010000004.1"/>
</dbReference>
<dbReference type="Proteomes" id="UP001079657">
    <property type="component" value="Unassembled WGS sequence"/>
</dbReference>
<dbReference type="PANTHER" id="PTHR39193">
    <property type="entry name" value="5-DEOXY-GLUCURONATE ISOMERASE"/>
    <property type="match status" value="1"/>
</dbReference>
<dbReference type="InterPro" id="IPR024203">
    <property type="entry name" value="Deoxy-glucuronate_isom_IolB"/>
</dbReference>
<dbReference type="Gene3D" id="2.60.120.10">
    <property type="entry name" value="Jelly Rolls"/>
    <property type="match status" value="2"/>
</dbReference>
<comment type="caution">
    <text evidence="2">The sequence shown here is derived from an EMBL/GenBank/DDBJ whole genome shotgun (WGS) entry which is preliminary data.</text>
</comment>
<accession>A0ABT4CQQ6</accession>